<organism evidence="1 2">
    <name type="scientific">Solemya velum gill symbiont</name>
    <dbReference type="NCBI Taxonomy" id="2340"/>
    <lineage>
        <taxon>Bacteria</taxon>
        <taxon>Pseudomonadati</taxon>
        <taxon>Pseudomonadota</taxon>
        <taxon>Gammaproteobacteria</taxon>
        <taxon>sulfur-oxidizing symbionts</taxon>
    </lineage>
</organism>
<dbReference type="STRING" id="2340.JV46_10410"/>
<comment type="caution">
    <text evidence="1">The sequence shown here is derived from an EMBL/GenBank/DDBJ whole genome shotgun (WGS) entry which is preliminary data.</text>
</comment>
<accession>A0A0B0HBJ6</accession>
<dbReference type="GeneID" id="86992864"/>
<reference evidence="1 2" key="1">
    <citation type="journal article" date="2014" name="BMC Genomics">
        <title>The genome of the intracellular bacterium of the coastal bivalve, Solemya velum: a blueprint for thriving in and out of symbiosis.</title>
        <authorList>
            <person name="Dmytrenko O."/>
            <person name="Russell S.L."/>
            <person name="Loo W.T."/>
            <person name="Fontanez K.M."/>
            <person name="Liao L."/>
            <person name="Roeselers G."/>
            <person name="Sharma R."/>
            <person name="Stewart F.J."/>
            <person name="Newton I.L."/>
            <person name="Woyke T."/>
            <person name="Wu D."/>
            <person name="Lang J.M."/>
            <person name="Eisen J.A."/>
            <person name="Cavanaugh C.M."/>
        </authorList>
    </citation>
    <scope>NUCLEOTIDE SEQUENCE [LARGE SCALE GENOMIC DNA]</scope>
    <source>
        <strain evidence="1 2">WH</strain>
    </source>
</reference>
<name>A0A0B0HBJ6_SOVGS</name>
<dbReference type="RefSeq" id="WP_179115169.1">
    <property type="nucleotide sequence ID" value="NZ_JRAA01000002.1"/>
</dbReference>
<dbReference type="Proteomes" id="UP000030856">
    <property type="component" value="Unassembled WGS sequence"/>
</dbReference>
<gene>
    <name evidence="1" type="ORF">JV46_10410</name>
</gene>
<sequence>MNYQDYLSDALELLSAWNLPDDEFTDAVNDQAKLMAGYDFDETWGMHVDNPYSSHY</sequence>
<keyword evidence="2" id="KW-1185">Reference proteome</keyword>
<proteinExistence type="predicted"/>
<evidence type="ECO:0000313" key="1">
    <source>
        <dbReference type="EMBL" id="KHF25249.1"/>
    </source>
</evidence>
<protein>
    <submittedName>
        <fullName evidence="1">Uncharacterized protein</fullName>
    </submittedName>
</protein>
<dbReference type="EMBL" id="JRAA01000002">
    <property type="protein sequence ID" value="KHF25249.1"/>
    <property type="molecule type" value="Genomic_DNA"/>
</dbReference>
<evidence type="ECO:0000313" key="2">
    <source>
        <dbReference type="Proteomes" id="UP000030856"/>
    </source>
</evidence>
<dbReference type="AlphaFoldDB" id="A0A0B0HBJ6"/>